<dbReference type="SUPFAM" id="SSF56112">
    <property type="entry name" value="Protein kinase-like (PK-like)"/>
    <property type="match status" value="1"/>
</dbReference>
<evidence type="ECO:0000313" key="3">
    <source>
        <dbReference type="Proteomes" id="UP000324241"/>
    </source>
</evidence>
<dbReference type="GO" id="GO:0005524">
    <property type="term" value="F:ATP binding"/>
    <property type="evidence" value="ECO:0007669"/>
    <property type="project" value="InterPro"/>
</dbReference>
<name>A0A5M9MDM1_9EURO</name>
<protein>
    <recommendedName>
        <fullName evidence="1">Protein kinase domain-containing protein</fullName>
    </recommendedName>
</protein>
<dbReference type="SMART" id="SM00220">
    <property type="entry name" value="S_TKc"/>
    <property type="match status" value="1"/>
</dbReference>
<dbReference type="Gene3D" id="1.10.510.10">
    <property type="entry name" value="Transferase(Phosphotransferase) domain 1"/>
    <property type="match status" value="1"/>
</dbReference>
<dbReference type="InterPro" id="IPR011009">
    <property type="entry name" value="Kinase-like_dom_sf"/>
</dbReference>
<dbReference type="PANTHER" id="PTHR48015:SF35">
    <property type="entry name" value="SERINE_THREONINE-PROTEIN KINASE PAK"/>
    <property type="match status" value="1"/>
</dbReference>
<feature type="domain" description="Protein kinase" evidence="1">
    <location>
        <begin position="153"/>
        <end position="354"/>
    </location>
</feature>
<dbReference type="InterPro" id="IPR050285">
    <property type="entry name" value="STE20_Ser/Thr_kinase"/>
</dbReference>
<gene>
    <name evidence="2" type="ORF">ATNIH1004_009269</name>
</gene>
<dbReference type="GO" id="GO:0005737">
    <property type="term" value="C:cytoplasm"/>
    <property type="evidence" value="ECO:0007669"/>
    <property type="project" value="TreeGrafter"/>
</dbReference>
<organism evidence="2 3">
    <name type="scientific">Aspergillus tanneri</name>
    <dbReference type="NCBI Taxonomy" id="1220188"/>
    <lineage>
        <taxon>Eukaryota</taxon>
        <taxon>Fungi</taxon>
        <taxon>Dikarya</taxon>
        <taxon>Ascomycota</taxon>
        <taxon>Pezizomycotina</taxon>
        <taxon>Eurotiomycetes</taxon>
        <taxon>Eurotiomycetidae</taxon>
        <taxon>Eurotiales</taxon>
        <taxon>Aspergillaceae</taxon>
        <taxon>Aspergillus</taxon>
        <taxon>Aspergillus subgen. Circumdati</taxon>
    </lineage>
</organism>
<dbReference type="RefSeq" id="XP_033424419.1">
    <property type="nucleotide sequence ID" value="XM_033573867.1"/>
</dbReference>
<accession>A0A5M9MDM1</accession>
<sequence>MDLSAEMLVDLDRHENLVSPTSELLQAERPDSTCTNFPNSFGSTDHADNFGQGRPDSTCTTFPNNFEFNPAERPDTSTSAPTGDLAVTATDITHRKTSAAVVPADRYSEAAGAPDSRRAKLKRRLPIPVRPLSNEQNLNLKRRASLCEEGSPWLKYKKCMEGAPGKTCLAYEVRSPGTVVAIKQYKDAQTSQTRVLTKPSHTNIVKILHIFIEQKTVYFAYERMEVTLQHLYSVVSLQELEISYTCKEILHGLWYIHEQLGICHTRIQSDNIFISAQGVVKIADIGACMLDRQRGSKEMDIKAVGKVLTELMEPGTRYSTGSINLLEPEKWSQEIRDFRRQTDNSSILELLQAP</sequence>
<dbReference type="EMBL" id="QUQM01000006">
    <property type="protein sequence ID" value="KAA8645058.1"/>
    <property type="molecule type" value="Genomic_DNA"/>
</dbReference>
<evidence type="ECO:0000259" key="1">
    <source>
        <dbReference type="PROSITE" id="PS50011"/>
    </source>
</evidence>
<dbReference type="InterPro" id="IPR000719">
    <property type="entry name" value="Prot_kinase_dom"/>
</dbReference>
<dbReference type="AlphaFoldDB" id="A0A5M9MDM1"/>
<dbReference type="GeneID" id="54331971"/>
<dbReference type="Proteomes" id="UP000324241">
    <property type="component" value="Unassembled WGS sequence"/>
</dbReference>
<dbReference type="OrthoDB" id="4062651at2759"/>
<dbReference type="VEuPathDB" id="FungiDB:EYZ11_008381"/>
<dbReference type="GO" id="GO:0035556">
    <property type="term" value="P:intracellular signal transduction"/>
    <property type="evidence" value="ECO:0007669"/>
    <property type="project" value="TreeGrafter"/>
</dbReference>
<dbReference type="PROSITE" id="PS50011">
    <property type="entry name" value="PROTEIN_KINASE_DOM"/>
    <property type="match status" value="1"/>
</dbReference>
<proteinExistence type="predicted"/>
<dbReference type="GO" id="GO:0004674">
    <property type="term" value="F:protein serine/threonine kinase activity"/>
    <property type="evidence" value="ECO:0007669"/>
    <property type="project" value="TreeGrafter"/>
</dbReference>
<dbReference type="Pfam" id="PF00069">
    <property type="entry name" value="Pkinase"/>
    <property type="match status" value="1"/>
</dbReference>
<reference evidence="2 3" key="1">
    <citation type="submission" date="2019-08" db="EMBL/GenBank/DDBJ databases">
        <title>The genome sequence of a newly discovered highly antifungal drug resistant Aspergillus species, Aspergillus tanneri NIH 1004.</title>
        <authorList>
            <person name="Mounaud S."/>
            <person name="Singh I."/>
            <person name="Joardar V."/>
            <person name="Pakala S."/>
            <person name="Pakala S."/>
            <person name="Venepally P."/>
            <person name="Chung J.K."/>
            <person name="Losada L."/>
            <person name="Nierman W.C."/>
        </authorList>
    </citation>
    <scope>NUCLEOTIDE SEQUENCE [LARGE SCALE GENOMIC DNA]</scope>
    <source>
        <strain evidence="2 3">NIH1004</strain>
    </source>
</reference>
<dbReference type="GO" id="GO:0043408">
    <property type="term" value="P:regulation of MAPK cascade"/>
    <property type="evidence" value="ECO:0007669"/>
    <property type="project" value="TreeGrafter"/>
</dbReference>
<dbReference type="PANTHER" id="PTHR48015">
    <property type="entry name" value="SERINE/THREONINE-PROTEIN KINASE TAO"/>
    <property type="match status" value="1"/>
</dbReference>
<evidence type="ECO:0000313" key="2">
    <source>
        <dbReference type="EMBL" id="KAA8645058.1"/>
    </source>
</evidence>
<comment type="caution">
    <text evidence="2">The sequence shown here is derived from an EMBL/GenBank/DDBJ whole genome shotgun (WGS) entry which is preliminary data.</text>
</comment>